<sequence>MGPDPNEFKPYMTNKETEQQSAFDDDSFHRPGVLKGPGEDDENLILDIDGFEGPLDVLLTLARSQKVDLKQISILELVQQFLKFVEEAKVQKLEKAADYLVMAAWLAYLKSRLLLPEENSEEELSAEQMAAHLTYQLQRLSAIRDSSAALMSRNQLKRDVFARGLPEPVIVTRNATFDLSLYDLLRAYADHKTRHAIADIRIHKREVYTLDRALERLKSMIGLAVDWTDLYQFLPTSVMGDDMVRSVKASIFTASLEMARQGKAEIIQKQTFGPLFIRKSDRVD</sequence>
<dbReference type="Gene3D" id="6.10.250.2410">
    <property type="match status" value="1"/>
</dbReference>
<organism evidence="2">
    <name type="scientific">hydrothermal vent metagenome</name>
    <dbReference type="NCBI Taxonomy" id="652676"/>
    <lineage>
        <taxon>unclassified sequences</taxon>
        <taxon>metagenomes</taxon>
        <taxon>ecological metagenomes</taxon>
    </lineage>
</organism>
<dbReference type="EMBL" id="UOEJ01000132">
    <property type="protein sequence ID" value="VAW00300.1"/>
    <property type="molecule type" value="Genomic_DNA"/>
</dbReference>
<proteinExistence type="predicted"/>
<name>A0A3B0S7P1_9ZZZZ</name>
<feature type="region of interest" description="Disordered" evidence="1">
    <location>
        <begin position="1"/>
        <end position="36"/>
    </location>
</feature>
<evidence type="ECO:0000256" key="1">
    <source>
        <dbReference type="SAM" id="MobiDB-lite"/>
    </source>
</evidence>
<dbReference type="PANTHER" id="PTHR33969:SF2">
    <property type="entry name" value="SEGREGATION AND CONDENSATION PROTEIN A"/>
    <property type="match status" value="1"/>
</dbReference>
<dbReference type="Pfam" id="PF02616">
    <property type="entry name" value="SMC_ScpA"/>
    <property type="match status" value="1"/>
</dbReference>
<dbReference type="InterPro" id="IPR003768">
    <property type="entry name" value="ScpA"/>
</dbReference>
<gene>
    <name evidence="2" type="ORF">MNBD_ALPHA01-883</name>
</gene>
<protein>
    <submittedName>
        <fullName evidence="2">Segregation and condensation protein A</fullName>
    </submittedName>
</protein>
<dbReference type="PANTHER" id="PTHR33969">
    <property type="entry name" value="SEGREGATION AND CONDENSATION PROTEIN A"/>
    <property type="match status" value="1"/>
</dbReference>
<reference evidence="2" key="1">
    <citation type="submission" date="2018-06" db="EMBL/GenBank/DDBJ databases">
        <authorList>
            <person name="Zhirakovskaya E."/>
        </authorList>
    </citation>
    <scope>NUCLEOTIDE SEQUENCE</scope>
</reference>
<accession>A0A3B0S7P1</accession>
<dbReference type="AlphaFoldDB" id="A0A3B0S7P1"/>
<evidence type="ECO:0000313" key="2">
    <source>
        <dbReference type="EMBL" id="VAW00300.1"/>
    </source>
</evidence>